<dbReference type="InterPro" id="IPR020020">
    <property type="entry name" value="Luciferase-type_oxidoreductase"/>
</dbReference>
<gene>
    <name evidence="6" type="ORF">GJ698_08145</name>
</gene>
<sequence length="331" mass="36532">MSQTSDQERASLAQHAAFKRVFTPGHLTFGLIAPLEAYPNTPFPTLKDHERLAKMIDDAGFASMWLRDVPFYDPNFGDVGQMLDPFVYAGFLASVTSRISIGTAGIVLPLRDPIIVAKQAASVDQLSGGRFILGLSTGDRPSEYPAFGADFDNREERYREAFNLIRSVGEQRFPKLGTRHYGTLHGELDLLPKPFGARMPMIAVGRSRQPLEWLAQNVDAWIWSVDDANAISQILDSLRVNAGTAPPPAYGYATFFDLAKDPDAPPKRFYNVVRIGRKALIDRWYQQQELGVTHVALNMKPSQRSAEDVIAEMAEHVLPLFGGSAVAPADA</sequence>
<dbReference type="GO" id="GO:0016705">
    <property type="term" value="F:oxidoreductase activity, acting on paired donors, with incorporation or reduction of molecular oxygen"/>
    <property type="evidence" value="ECO:0007669"/>
    <property type="project" value="InterPro"/>
</dbReference>
<evidence type="ECO:0000259" key="5">
    <source>
        <dbReference type="Pfam" id="PF00296"/>
    </source>
</evidence>
<evidence type="ECO:0000256" key="3">
    <source>
        <dbReference type="ARBA" id="ARBA00023002"/>
    </source>
</evidence>
<feature type="domain" description="Luciferase-like" evidence="5">
    <location>
        <begin position="38"/>
        <end position="264"/>
    </location>
</feature>
<dbReference type="Proteomes" id="UP000439986">
    <property type="component" value="Unassembled WGS sequence"/>
</dbReference>
<dbReference type="GO" id="GO:0004497">
    <property type="term" value="F:monooxygenase activity"/>
    <property type="evidence" value="ECO:0007669"/>
    <property type="project" value="UniProtKB-KW"/>
</dbReference>
<keyword evidence="7" id="KW-1185">Reference proteome</keyword>
<keyword evidence="4" id="KW-0503">Monooxygenase</keyword>
<dbReference type="RefSeq" id="WP_154357125.1">
    <property type="nucleotide sequence ID" value="NZ_WKJL01000004.1"/>
</dbReference>
<dbReference type="EMBL" id="WKJL01000004">
    <property type="protein sequence ID" value="MRW84068.1"/>
    <property type="molecule type" value="Genomic_DNA"/>
</dbReference>
<organism evidence="6 7">
    <name type="scientific">Duganella aquatilis</name>
    <dbReference type="NCBI Taxonomy" id="2666082"/>
    <lineage>
        <taxon>Bacteria</taxon>
        <taxon>Pseudomonadati</taxon>
        <taxon>Pseudomonadota</taxon>
        <taxon>Betaproteobacteria</taxon>
        <taxon>Burkholderiales</taxon>
        <taxon>Oxalobacteraceae</taxon>
        <taxon>Telluria group</taxon>
        <taxon>Duganella</taxon>
    </lineage>
</organism>
<evidence type="ECO:0000313" key="7">
    <source>
        <dbReference type="Proteomes" id="UP000439986"/>
    </source>
</evidence>
<dbReference type="InterPro" id="IPR011251">
    <property type="entry name" value="Luciferase-like_dom"/>
</dbReference>
<proteinExistence type="predicted"/>
<keyword evidence="1" id="KW-0285">Flavoprotein</keyword>
<evidence type="ECO:0000256" key="1">
    <source>
        <dbReference type="ARBA" id="ARBA00022630"/>
    </source>
</evidence>
<dbReference type="Pfam" id="PF00296">
    <property type="entry name" value="Bac_luciferase"/>
    <property type="match status" value="1"/>
</dbReference>
<name>A0A844CVY7_9BURK</name>
<dbReference type="InterPro" id="IPR036661">
    <property type="entry name" value="Luciferase-like_sf"/>
</dbReference>
<dbReference type="AlphaFoldDB" id="A0A844CVY7"/>
<dbReference type="InterPro" id="IPR051260">
    <property type="entry name" value="Diverse_substr_monoxygenases"/>
</dbReference>
<keyword evidence="2" id="KW-0288">FMN</keyword>
<evidence type="ECO:0000256" key="2">
    <source>
        <dbReference type="ARBA" id="ARBA00022643"/>
    </source>
</evidence>
<comment type="caution">
    <text evidence="6">The sequence shown here is derived from an EMBL/GenBank/DDBJ whole genome shotgun (WGS) entry which is preliminary data.</text>
</comment>
<keyword evidence="3 6" id="KW-0560">Oxidoreductase</keyword>
<dbReference type="EC" id="1.-.-.-" evidence="6"/>
<protein>
    <submittedName>
        <fullName evidence="6">TIGR03571 family LLM class oxidoreductase</fullName>
        <ecNumber evidence="6">1.-.-.-</ecNumber>
    </submittedName>
</protein>
<dbReference type="NCBIfam" id="TIGR03571">
    <property type="entry name" value="lucif_BA3436"/>
    <property type="match status" value="1"/>
</dbReference>
<evidence type="ECO:0000256" key="4">
    <source>
        <dbReference type="ARBA" id="ARBA00023033"/>
    </source>
</evidence>
<dbReference type="SUPFAM" id="SSF51679">
    <property type="entry name" value="Bacterial luciferase-like"/>
    <property type="match status" value="1"/>
</dbReference>
<dbReference type="PANTHER" id="PTHR30011:SF16">
    <property type="entry name" value="C2H2 FINGER DOMAIN TRANSCRIPTION FACTOR (EUROFUNG)-RELATED"/>
    <property type="match status" value="1"/>
</dbReference>
<evidence type="ECO:0000313" key="6">
    <source>
        <dbReference type="EMBL" id="MRW84068.1"/>
    </source>
</evidence>
<dbReference type="Gene3D" id="3.20.20.30">
    <property type="entry name" value="Luciferase-like domain"/>
    <property type="match status" value="1"/>
</dbReference>
<dbReference type="PANTHER" id="PTHR30011">
    <property type="entry name" value="ALKANESULFONATE MONOOXYGENASE-RELATED"/>
    <property type="match status" value="1"/>
</dbReference>
<reference evidence="6 7" key="1">
    <citation type="submission" date="2019-11" db="EMBL/GenBank/DDBJ databases">
        <title>Novel species isolated from a subtropical stream in China.</title>
        <authorList>
            <person name="Lu H."/>
        </authorList>
    </citation>
    <scope>NUCLEOTIDE SEQUENCE [LARGE SCALE GENOMIC DNA]</scope>
    <source>
        <strain evidence="6 7">FT26W</strain>
    </source>
</reference>
<accession>A0A844CVY7</accession>